<dbReference type="GO" id="GO:0034498">
    <property type="term" value="P:early endosome to Golgi transport"/>
    <property type="evidence" value="ECO:0007669"/>
    <property type="project" value="TreeGrafter"/>
</dbReference>
<dbReference type="InterPro" id="IPR028662">
    <property type="entry name" value="SNX8/Mvp1"/>
</dbReference>
<dbReference type="Gene3D" id="3.30.1520.10">
    <property type="entry name" value="Phox-like domain"/>
    <property type="match status" value="1"/>
</dbReference>
<dbReference type="Proteomes" id="UP001151699">
    <property type="component" value="Unassembled WGS sequence"/>
</dbReference>
<dbReference type="EMBL" id="WJQU01002215">
    <property type="protein sequence ID" value="KAJ6633093.1"/>
    <property type="molecule type" value="Genomic_DNA"/>
</dbReference>
<dbReference type="PANTHER" id="PTHR46571:SF1">
    <property type="entry name" value="SORTING NEXIN-8"/>
    <property type="match status" value="1"/>
</dbReference>
<dbReference type="InterPro" id="IPR035704">
    <property type="entry name" value="SNX8/Mvp1_PX"/>
</dbReference>
<dbReference type="InterPro" id="IPR036871">
    <property type="entry name" value="PX_dom_sf"/>
</dbReference>
<dbReference type="GO" id="GO:0005829">
    <property type="term" value="C:cytosol"/>
    <property type="evidence" value="ECO:0007669"/>
    <property type="project" value="GOC"/>
</dbReference>
<sequence length="355" mass="40474">MDPDIITVQLVPEKKGLFLKHSEYEITSNKFKCTTLRRYNDFVTLHSLLLTQAPYRMIPRLPPKQLMLDSLLEERRRGLQRWLRIVSRHPVIGNDPLLTTFLTDNTSEHQDHLRELYSRELDEFSKLGEDIELPLEDQGRLAASREMMRTMLNLVTKLKRLADQQAVRLQGQGKDMEEMSSILRLIGSSSGMCDRNSFSEMAVGFKEVAVVSEKSAVHQHNAINERFHLLIDVLTAHSDLCDRVDKGIVSDHQKALSKMLNLNKQRMKGVIRGTAAESVAAIHEKEVAQTGVVGNLGRRSAFSLYCVLQETSLAQEYLRALPSILLSFTYEQNQSNEAMVNIWKTIVEKEADKLN</sequence>
<dbReference type="GO" id="GO:0006886">
    <property type="term" value="P:intracellular protein transport"/>
    <property type="evidence" value="ECO:0007669"/>
    <property type="project" value="TreeGrafter"/>
</dbReference>
<evidence type="ECO:0000259" key="2">
    <source>
        <dbReference type="PROSITE" id="PS50195"/>
    </source>
</evidence>
<dbReference type="PROSITE" id="PS50195">
    <property type="entry name" value="PX"/>
    <property type="match status" value="1"/>
</dbReference>
<proteinExistence type="predicted"/>
<dbReference type="Pfam" id="PF00787">
    <property type="entry name" value="PX"/>
    <property type="match status" value="1"/>
</dbReference>
<dbReference type="GO" id="GO:0035091">
    <property type="term" value="F:phosphatidylinositol binding"/>
    <property type="evidence" value="ECO:0007669"/>
    <property type="project" value="InterPro"/>
</dbReference>
<keyword evidence="4" id="KW-1185">Reference proteome</keyword>
<evidence type="ECO:0000313" key="3">
    <source>
        <dbReference type="EMBL" id="KAJ6633093.1"/>
    </source>
</evidence>
<organism evidence="3 4">
    <name type="scientific">Pseudolycoriella hygida</name>
    <dbReference type="NCBI Taxonomy" id="35572"/>
    <lineage>
        <taxon>Eukaryota</taxon>
        <taxon>Metazoa</taxon>
        <taxon>Ecdysozoa</taxon>
        <taxon>Arthropoda</taxon>
        <taxon>Hexapoda</taxon>
        <taxon>Insecta</taxon>
        <taxon>Pterygota</taxon>
        <taxon>Neoptera</taxon>
        <taxon>Endopterygota</taxon>
        <taxon>Diptera</taxon>
        <taxon>Nematocera</taxon>
        <taxon>Sciaroidea</taxon>
        <taxon>Sciaridae</taxon>
        <taxon>Pseudolycoriella</taxon>
    </lineage>
</organism>
<evidence type="ECO:0000256" key="1">
    <source>
        <dbReference type="ARBA" id="ARBA00004287"/>
    </source>
</evidence>
<reference evidence="3" key="1">
    <citation type="submission" date="2022-07" db="EMBL/GenBank/DDBJ databases">
        <authorList>
            <person name="Trinca V."/>
            <person name="Uliana J.V.C."/>
            <person name="Torres T.T."/>
            <person name="Ward R.J."/>
            <person name="Monesi N."/>
        </authorList>
    </citation>
    <scope>NUCLEOTIDE SEQUENCE</scope>
    <source>
        <strain evidence="3">HSMRA1968</strain>
        <tissue evidence="3">Whole embryos</tissue>
    </source>
</reference>
<dbReference type="AlphaFoldDB" id="A0A9Q0MKC4"/>
<dbReference type="GO" id="GO:0031901">
    <property type="term" value="C:early endosome membrane"/>
    <property type="evidence" value="ECO:0007669"/>
    <property type="project" value="TreeGrafter"/>
</dbReference>
<dbReference type="SUPFAM" id="SSF64268">
    <property type="entry name" value="PX domain"/>
    <property type="match status" value="1"/>
</dbReference>
<feature type="domain" description="PX" evidence="2">
    <location>
        <begin position="1"/>
        <end position="109"/>
    </location>
</feature>
<dbReference type="PANTHER" id="PTHR46571">
    <property type="entry name" value="SORTING NEXIN-8"/>
    <property type="match status" value="1"/>
</dbReference>
<comment type="caution">
    <text evidence="3">The sequence shown here is derived from an EMBL/GenBank/DDBJ whole genome shotgun (WGS) entry which is preliminary data.</text>
</comment>
<comment type="subcellular location">
    <subcellularLocation>
        <location evidence="1">Membrane</location>
        <topology evidence="1">Peripheral membrane protein</topology>
        <orientation evidence="1">Cytoplasmic side</orientation>
    </subcellularLocation>
</comment>
<dbReference type="InterPro" id="IPR001683">
    <property type="entry name" value="PX_dom"/>
</dbReference>
<dbReference type="CDD" id="cd06866">
    <property type="entry name" value="PX_SNX8_Mvp1p_like"/>
    <property type="match status" value="1"/>
</dbReference>
<dbReference type="OrthoDB" id="10064318at2759"/>
<gene>
    <name evidence="3" type="primary">Snx8</name>
    <name evidence="3" type="ORF">Bhyg_15647</name>
</gene>
<protein>
    <submittedName>
        <fullName evidence="3">Sorting nexin-8</fullName>
    </submittedName>
</protein>
<dbReference type="SMART" id="SM00312">
    <property type="entry name" value="PX"/>
    <property type="match status" value="1"/>
</dbReference>
<accession>A0A9Q0MKC4</accession>
<evidence type="ECO:0000313" key="4">
    <source>
        <dbReference type="Proteomes" id="UP001151699"/>
    </source>
</evidence>
<name>A0A9Q0MKC4_9DIPT</name>